<organism evidence="3 4">
    <name type="scientific">Gibberella intermedia</name>
    <name type="common">Bulb rot disease fungus</name>
    <name type="synonym">Fusarium proliferatum</name>
    <dbReference type="NCBI Taxonomy" id="948311"/>
    <lineage>
        <taxon>Eukaryota</taxon>
        <taxon>Fungi</taxon>
        <taxon>Dikarya</taxon>
        <taxon>Ascomycota</taxon>
        <taxon>Pezizomycotina</taxon>
        <taxon>Sordariomycetes</taxon>
        <taxon>Hypocreomycetidae</taxon>
        <taxon>Hypocreales</taxon>
        <taxon>Nectriaceae</taxon>
        <taxon>Fusarium</taxon>
        <taxon>Fusarium fujikuroi species complex</taxon>
    </lineage>
</organism>
<gene>
    <name evidence="3" type="ORF">BFJ72_g14777</name>
</gene>
<dbReference type="EMBL" id="MRDB01000126">
    <property type="protein sequence ID" value="RKL22050.1"/>
    <property type="molecule type" value="Genomic_DNA"/>
</dbReference>
<evidence type="ECO:0000313" key="3">
    <source>
        <dbReference type="EMBL" id="RKL22050.1"/>
    </source>
</evidence>
<evidence type="ECO:0000313" key="4">
    <source>
        <dbReference type="Proteomes" id="UP000283569"/>
    </source>
</evidence>
<proteinExistence type="predicted"/>
<dbReference type="Proteomes" id="UP000283569">
    <property type="component" value="Unassembled WGS sequence"/>
</dbReference>
<evidence type="ECO:0000256" key="1">
    <source>
        <dbReference type="SAM" id="MobiDB-lite"/>
    </source>
</evidence>
<feature type="region of interest" description="Disordered" evidence="1">
    <location>
        <begin position="206"/>
        <end position="230"/>
    </location>
</feature>
<dbReference type="Pfam" id="PF24746">
    <property type="entry name" value="DUF7694"/>
    <property type="match status" value="1"/>
</dbReference>
<feature type="region of interest" description="Disordered" evidence="1">
    <location>
        <begin position="26"/>
        <end position="47"/>
    </location>
</feature>
<feature type="non-terminal residue" evidence="3">
    <location>
        <position position="1"/>
    </location>
</feature>
<dbReference type="AlphaFoldDB" id="A0A420RYF3"/>
<accession>A0A420RYF3</accession>
<protein>
    <recommendedName>
        <fullName evidence="2">DUF7694 domain-containing protein</fullName>
    </recommendedName>
</protein>
<evidence type="ECO:0000259" key="2">
    <source>
        <dbReference type="Pfam" id="PF24746"/>
    </source>
</evidence>
<name>A0A420RYF3_GIBIN</name>
<reference evidence="3 4" key="1">
    <citation type="journal article" date="2018" name="Sci. Rep.">
        <title>Characterisation of pathogen-specific regions and novel effector candidates in Fusarium oxysporum f. sp. cepae.</title>
        <authorList>
            <person name="Armitage A.D."/>
            <person name="Taylor A."/>
            <person name="Sobczyk M.K."/>
            <person name="Baxter L."/>
            <person name="Greenfield B.P."/>
            <person name="Bates H.J."/>
            <person name="Wilson F."/>
            <person name="Jackson A.C."/>
            <person name="Ott S."/>
            <person name="Harrison R.J."/>
            <person name="Clarkson J.P."/>
        </authorList>
    </citation>
    <scope>NUCLEOTIDE SEQUENCE [LARGE SCALE GENOMIC DNA]</scope>
    <source>
        <strain evidence="3 4">Fp_A8</strain>
    </source>
</reference>
<feature type="domain" description="DUF7694" evidence="2">
    <location>
        <begin position="132"/>
        <end position="185"/>
    </location>
</feature>
<comment type="caution">
    <text evidence="3">The sequence shown here is derived from an EMBL/GenBank/DDBJ whole genome shotgun (WGS) entry which is preliminary data.</text>
</comment>
<dbReference type="InterPro" id="IPR056111">
    <property type="entry name" value="DUF7694"/>
</dbReference>
<sequence length="230" mass="25542">TVAGRRTAPIWPARAGSPGCGRAWLAPRSAPRSQASGRRGQRRSHRLDNSAIALQRLETPLPPMGPFEAARLPDGAFNPRVLAARFGIDVEAARAQAAALRRQRVYVNERYQVNVQRIAAPFGPDTSDMLWLSIKRRDRAPIHDWRDLQRIKNAIVGEEHEGFEVYPAESRLVDTANQFHLWVFADPQVRLPVGFRTREVMDARAAAAQGARQRPLDGAAPPAHAAKDED</sequence>